<organism evidence="1 2">
    <name type="scientific">Methylovulum psychrotolerans</name>
    <dbReference type="NCBI Taxonomy" id="1704499"/>
    <lineage>
        <taxon>Bacteria</taxon>
        <taxon>Pseudomonadati</taxon>
        <taxon>Pseudomonadota</taxon>
        <taxon>Gammaproteobacteria</taxon>
        <taxon>Methylococcales</taxon>
        <taxon>Methylococcaceae</taxon>
        <taxon>Methylovulum</taxon>
    </lineage>
</organism>
<gene>
    <name evidence="1" type="ORF">AADEFJLK_00009</name>
</gene>
<name>A0A2S5CQA6_9GAMM</name>
<sequence length="410" mass="46979">MNPIPSPNSRVALPALLAAFAWQRITSGHSQPWLDNILDEGGAFPQRYHFYEEGVLESFVEIYLQLDELPADAPCRFEITHESLFTPDMVSPHPCPWVRPLFAAYKAFIDTAFAGFYQELFAWLEGRRYGMAERYPLVGGFIYRGCLIPYARIAECCRRMPDAWEEQDYADVCKLLFSTYLPSGQISYQVRTYAFRAWQIGMAQVAWENAHPGREATDAEVAAFCEDLAVMSLDEFFEVEREETTDLATVYLNFIEADACMVEKLKDAFWKIADHCFTPLFGSAYSQVRFSVLTQDVHQLAVDILQYGLCEISELKQQGFIFALPPGTRLQRQEDSGGCLFCRNIDGAVLTVVDPDQPDKDRWHDVWLGKTNRDFYGLPAAFNGWCVRHFKEVPAGNIFPHFRAKWRRLS</sequence>
<proteinExistence type="predicted"/>
<comment type="caution">
    <text evidence="1">The sequence shown here is derived from an EMBL/GenBank/DDBJ whole genome shotgun (WGS) entry which is preliminary data.</text>
</comment>
<dbReference type="AlphaFoldDB" id="A0A2S5CQA6"/>
<dbReference type="EMBL" id="PGFZ01000001">
    <property type="protein sequence ID" value="POZ53000.1"/>
    <property type="molecule type" value="Genomic_DNA"/>
</dbReference>
<dbReference type="Proteomes" id="UP000237423">
    <property type="component" value="Unassembled WGS sequence"/>
</dbReference>
<accession>A0A2S5CQA6</accession>
<evidence type="ECO:0000313" key="1">
    <source>
        <dbReference type="EMBL" id="POZ53000.1"/>
    </source>
</evidence>
<dbReference type="RefSeq" id="WP_103972867.1">
    <property type="nucleotide sequence ID" value="NZ_PGFZ01000001.1"/>
</dbReference>
<reference evidence="1 2" key="1">
    <citation type="submission" date="2017-11" db="EMBL/GenBank/DDBJ databases">
        <title>Draft Genome Sequence of Methylobacter psychrotolerans Sph1T, an Obligate Methanotroph from Low-Temperature Environments.</title>
        <authorList>
            <person name="Oshkin I.Y."/>
            <person name="Miroshnikov K."/>
            <person name="Belova S.E."/>
            <person name="Korzhenkov A."/>
            <person name="Toshchakov S.V."/>
            <person name="Dedysh S.N."/>
        </authorList>
    </citation>
    <scope>NUCLEOTIDE SEQUENCE [LARGE SCALE GENOMIC DNA]</scope>
    <source>
        <strain evidence="1 2">Sph1</strain>
    </source>
</reference>
<protein>
    <submittedName>
        <fullName evidence="1">Uncharacterized protein</fullName>
    </submittedName>
</protein>
<evidence type="ECO:0000313" key="2">
    <source>
        <dbReference type="Proteomes" id="UP000237423"/>
    </source>
</evidence>